<keyword evidence="1" id="KW-0614">Plasmid</keyword>
<accession>W5SAD3</accession>
<gene>
    <name evidence="1" type="ORF">BHY_0966</name>
</gene>
<sequence>MSIRLNKSYVLSLVQIFNAPPKFKKGKQFS</sequence>
<geneLocation type="plasmid" evidence="1">
    <name>unnamed</name>
</geneLocation>
<dbReference type="EMBL" id="CP004150">
    <property type="protein sequence ID" value="AHH03917.1"/>
    <property type="molecule type" value="Genomic_DNA"/>
</dbReference>
<dbReference type="HOGENOM" id="CLU_3402393_0_0_12"/>
<name>W5SAD3_9SPIR</name>
<proteinExistence type="predicted"/>
<protein>
    <submittedName>
        <fullName evidence="1">Uncharacterized protein</fullName>
    </submittedName>
</protein>
<organism evidence="1">
    <name type="scientific">Borrelia nietonii YOR</name>
    <dbReference type="NCBI Taxonomy" id="1293576"/>
    <lineage>
        <taxon>Bacteria</taxon>
        <taxon>Pseudomonadati</taxon>
        <taxon>Spirochaetota</taxon>
        <taxon>Spirochaetia</taxon>
        <taxon>Spirochaetales</taxon>
        <taxon>Borreliaceae</taxon>
        <taxon>Borrelia</taxon>
        <taxon>Borrelia nietonii</taxon>
    </lineage>
</organism>
<evidence type="ECO:0000313" key="1">
    <source>
        <dbReference type="EMBL" id="AHH03917.1"/>
    </source>
</evidence>
<dbReference type="AlphaFoldDB" id="W5SAD3"/>
<reference evidence="1" key="1">
    <citation type="submission" date="2013-02" db="EMBL/GenBank/DDBJ databases">
        <title>Comparative genomics of Borrelia species.</title>
        <authorList>
            <person name="Schwan T.G."/>
            <person name="Raffel S.J."/>
            <person name="Porcella S.F."/>
        </authorList>
    </citation>
    <scope>NUCLEOTIDE SEQUENCE</scope>
    <source>
        <strain evidence="1">YOR</strain>
        <plasmid evidence="1">unnamed</plasmid>
    </source>
</reference>